<dbReference type="EMBL" id="BK032555">
    <property type="protein sequence ID" value="DAF47482.1"/>
    <property type="molecule type" value="Genomic_DNA"/>
</dbReference>
<reference evidence="2" key="1">
    <citation type="journal article" date="2021" name="Proc. Natl. Acad. Sci. U.S.A.">
        <title>A Catalog of Tens of Thousands of Viruses from Human Metagenomes Reveals Hidden Associations with Chronic Diseases.</title>
        <authorList>
            <person name="Tisza M.J."/>
            <person name="Buck C.B."/>
        </authorList>
    </citation>
    <scope>NUCLEOTIDE SEQUENCE</scope>
    <source>
        <strain evidence="2">CtGns7</strain>
    </source>
</reference>
<sequence length="129" mass="15590">MKIKWTTNEIIEKYKEIEEFVQNDKEIPLELAWDLEENQEEFKAIVEKFERYRADIIQKLQEHNVFEITEDNKTIVREEHIKEFQEANEKVDKLLAIENEIEVSTYEKDKGLPKEMSVKDIRAIKFMLV</sequence>
<name>A0A8S5S9T4_9VIRU</name>
<accession>A0A8S5S9T4</accession>
<evidence type="ECO:0000313" key="2">
    <source>
        <dbReference type="EMBL" id="DAF47482.1"/>
    </source>
</evidence>
<proteinExistence type="predicted"/>
<keyword evidence="1" id="KW-0175">Coiled coil</keyword>
<evidence type="ECO:0000256" key="1">
    <source>
        <dbReference type="SAM" id="Coils"/>
    </source>
</evidence>
<protein>
    <submittedName>
        <fullName evidence="2">Uncharacterized protein</fullName>
    </submittedName>
</protein>
<feature type="coiled-coil region" evidence="1">
    <location>
        <begin position="35"/>
        <end position="97"/>
    </location>
</feature>
<organism evidence="2">
    <name type="scientific">Phage sp. ctGns7</name>
    <dbReference type="NCBI Taxonomy" id="2828003"/>
    <lineage>
        <taxon>Viruses</taxon>
    </lineage>
</organism>